<keyword evidence="2" id="KW-1185">Reference proteome</keyword>
<protein>
    <submittedName>
        <fullName evidence="1">Uncharacterized protein</fullName>
    </submittedName>
</protein>
<reference evidence="1" key="1">
    <citation type="journal article" date="2021" name="IMA Fungus">
        <title>Genomic characterization of three marine fungi, including Emericellopsis atlantica sp. nov. with signatures of a generalist lifestyle and marine biomass degradation.</title>
        <authorList>
            <person name="Hagestad O.C."/>
            <person name="Hou L."/>
            <person name="Andersen J.H."/>
            <person name="Hansen E.H."/>
            <person name="Altermark B."/>
            <person name="Li C."/>
            <person name="Kuhnert E."/>
            <person name="Cox R.J."/>
            <person name="Crous P.W."/>
            <person name="Spatafora J.W."/>
            <person name="Lail K."/>
            <person name="Amirebrahimi M."/>
            <person name="Lipzen A."/>
            <person name="Pangilinan J."/>
            <person name="Andreopoulos W."/>
            <person name="Hayes R.D."/>
            <person name="Ng V."/>
            <person name="Grigoriev I.V."/>
            <person name="Jackson S.A."/>
            <person name="Sutton T.D.S."/>
            <person name="Dobson A.D.W."/>
            <person name="Rama T."/>
        </authorList>
    </citation>
    <scope>NUCLEOTIDE SEQUENCE</scope>
    <source>
        <strain evidence="1">TS7</strain>
    </source>
</reference>
<evidence type="ECO:0000313" key="1">
    <source>
        <dbReference type="EMBL" id="KAG9258886.1"/>
    </source>
</evidence>
<name>A0A9P8CX53_9HYPO</name>
<accession>A0A9P8CX53</accession>
<sequence>MAILASSSTPSLAVAVRCRGEIRGEPNKAALIFDVPTANGQHQAGRRNLNRINTRLSKIGCDTLDPTAPGQAWPGAAKHWIHHACAGVQRLESGNRHSRPVTFFSRHHPHHHSVPSHQQLHLTNLSPVSTIRHSHRHFASLLLAHATSAFTTPQASITSRCVERHFHGTTG</sequence>
<dbReference type="EMBL" id="MU251242">
    <property type="protein sequence ID" value="KAG9258886.1"/>
    <property type="molecule type" value="Genomic_DNA"/>
</dbReference>
<organism evidence="1 2">
    <name type="scientific">Emericellopsis atlantica</name>
    <dbReference type="NCBI Taxonomy" id="2614577"/>
    <lineage>
        <taxon>Eukaryota</taxon>
        <taxon>Fungi</taxon>
        <taxon>Dikarya</taxon>
        <taxon>Ascomycota</taxon>
        <taxon>Pezizomycotina</taxon>
        <taxon>Sordariomycetes</taxon>
        <taxon>Hypocreomycetidae</taxon>
        <taxon>Hypocreales</taxon>
        <taxon>Bionectriaceae</taxon>
        <taxon>Emericellopsis</taxon>
    </lineage>
</organism>
<evidence type="ECO:0000313" key="2">
    <source>
        <dbReference type="Proteomes" id="UP000887229"/>
    </source>
</evidence>
<gene>
    <name evidence="1" type="ORF">F5Z01DRAFT_7256</name>
</gene>
<comment type="caution">
    <text evidence="1">The sequence shown here is derived from an EMBL/GenBank/DDBJ whole genome shotgun (WGS) entry which is preliminary data.</text>
</comment>
<dbReference type="RefSeq" id="XP_046122810.1">
    <property type="nucleotide sequence ID" value="XM_046266638.1"/>
</dbReference>
<dbReference type="Proteomes" id="UP000887229">
    <property type="component" value="Unassembled WGS sequence"/>
</dbReference>
<proteinExistence type="predicted"/>
<dbReference type="AlphaFoldDB" id="A0A9P8CX53"/>
<dbReference type="GeneID" id="70297541"/>